<evidence type="ECO:0000313" key="2">
    <source>
        <dbReference type="EMBL" id="MPM76499.1"/>
    </source>
</evidence>
<evidence type="ECO:0000256" key="1">
    <source>
        <dbReference type="SAM" id="Phobius"/>
    </source>
</evidence>
<accession>A0A645CHV3</accession>
<protein>
    <submittedName>
        <fullName evidence="2">Uncharacterized protein</fullName>
    </submittedName>
</protein>
<reference evidence="2" key="1">
    <citation type="submission" date="2019-08" db="EMBL/GenBank/DDBJ databases">
        <authorList>
            <person name="Kucharzyk K."/>
            <person name="Murdoch R.W."/>
            <person name="Higgins S."/>
            <person name="Loffler F."/>
        </authorList>
    </citation>
    <scope>NUCLEOTIDE SEQUENCE</scope>
</reference>
<dbReference type="EMBL" id="VSSQ01027319">
    <property type="protein sequence ID" value="MPM76499.1"/>
    <property type="molecule type" value="Genomic_DNA"/>
</dbReference>
<keyword evidence="1" id="KW-1133">Transmembrane helix</keyword>
<gene>
    <name evidence="2" type="ORF">SDC9_123497</name>
</gene>
<sequence>MLANGRSRLQAGLLTLGYVAANVLDILPDLWGLLSIFSFVFLLPVQACANRVNEQMCAKGSSFDRNASFSAWNWVVVVLGTVLVVLSVVAAIYEAGK</sequence>
<proteinExistence type="predicted"/>
<name>A0A645CHV3_9ZZZZ</name>
<dbReference type="AlphaFoldDB" id="A0A645CHV3"/>
<keyword evidence="1" id="KW-0812">Transmembrane</keyword>
<comment type="caution">
    <text evidence="2">The sequence shown here is derived from an EMBL/GenBank/DDBJ whole genome shotgun (WGS) entry which is preliminary data.</text>
</comment>
<organism evidence="2">
    <name type="scientific">bioreactor metagenome</name>
    <dbReference type="NCBI Taxonomy" id="1076179"/>
    <lineage>
        <taxon>unclassified sequences</taxon>
        <taxon>metagenomes</taxon>
        <taxon>ecological metagenomes</taxon>
    </lineage>
</organism>
<feature type="transmembrane region" description="Helical" evidence="1">
    <location>
        <begin position="71"/>
        <end position="93"/>
    </location>
</feature>
<keyword evidence="1" id="KW-0472">Membrane</keyword>